<reference evidence="6 7" key="1">
    <citation type="journal article" date="2019" name="Sci. Rep.">
        <title>Orb-weaving spider Araneus ventricosus genome elucidates the spidroin gene catalogue.</title>
        <authorList>
            <person name="Kono N."/>
            <person name="Nakamura H."/>
            <person name="Ohtoshi R."/>
            <person name="Moran D.A.P."/>
            <person name="Shinohara A."/>
            <person name="Yoshida Y."/>
            <person name="Fujiwara M."/>
            <person name="Mori M."/>
            <person name="Tomita M."/>
            <person name="Arakawa K."/>
        </authorList>
    </citation>
    <scope>NUCLEOTIDE SEQUENCE [LARGE SCALE GENOMIC DNA]</scope>
</reference>
<feature type="region of interest" description="Disordered" evidence="4">
    <location>
        <begin position="498"/>
        <end position="533"/>
    </location>
</feature>
<keyword evidence="2" id="KW-0238">DNA-binding</keyword>
<dbReference type="Pfam" id="PF00010">
    <property type="entry name" value="HLH"/>
    <property type="match status" value="1"/>
</dbReference>
<keyword evidence="7" id="KW-1185">Reference proteome</keyword>
<dbReference type="InterPro" id="IPR039704">
    <property type="entry name" value="Myogenic_factor"/>
</dbReference>
<evidence type="ECO:0000256" key="2">
    <source>
        <dbReference type="ARBA" id="ARBA00023125"/>
    </source>
</evidence>
<comment type="caution">
    <text evidence="6">The sequence shown here is derived from an EMBL/GenBank/DDBJ whole genome shotgun (WGS) entry which is preliminary data.</text>
</comment>
<organism evidence="6 7">
    <name type="scientific">Araneus ventricosus</name>
    <name type="common">Orbweaver spider</name>
    <name type="synonym">Epeira ventricosa</name>
    <dbReference type="NCBI Taxonomy" id="182803"/>
    <lineage>
        <taxon>Eukaryota</taxon>
        <taxon>Metazoa</taxon>
        <taxon>Ecdysozoa</taxon>
        <taxon>Arthropoda</taxon>
        <taxon>Chelicerata</taxon>
        <taxon>Arachnida</taxon>
        <taxon>Araneae</taxon>
        <taxon>Araneomorphae</taxon>
        <taxon>Entelegynae</taxon>
        <taxon>Araneoidea</taxon>
        <taxon>Araneidae</taxon>
        <taxon>Araneus</taxon>
    </lineage>
</organism>
<dbReference type="SUPFAM" id="SSF47459">
    <property type="entry name" value="HLH, helix-loop-helix DNA-binding domain"/>
    <property type="match status" value="1"/>
</dbReference>
<feature type="compositionally biased region" description="Polar residues" evidence="4">
    <location>
        <begin position="44"/>
        <end position="69"/>
    </location>
</feature>
<dbReference type="SMART" id="SM00353">
    <property type="entry name" value="HLH"/>
    <property type="match status" value="1"/>
</dbReference>
<dbReference type="PANTHER" id="PTHR11534:SF9">
    <property type="entry name" value="MYOGENIC-DETERMINATION PROTEIN"/>
    <property type="match status" value="1"/>
</dbReference>
<evidence type="ECO:0000313" key="7">
    <source>
        <dbReference type="Proteomes" id="UP000499080"/>
    </source>
</evidence>
<evidence type="ECO:0000256" key="3">
    <source>
        <dbReference type="ARBA" id="ARBA00023242"/>
    </source>
</evidence>
<dbReference type="SMART" id="SM00520">
    <property type="entry name" value="BASIC"/>
    <property type="match status" value="1"/>
</dbReference>
<dbReference type="GO" id="GO:0046983">
    <property type="term" value="F:protein dimerization activity"/>
    <property type="evidence" value="ECO:0007669"/>
    <property type="project" value="InterPro"/>
</dbReference>
<dbReference type="FunFam" id="4.10.280.10:FF:000005">
    <property type="entry name" value="Myogenic factor"/>
    <property type="match status" value="1"/>
</dbReference>
<dbReference type="Gene3D" id="4.10.280.10">
    <property type="entry name" value="Helix-loop-helix DNA-binding domain"/>
    <property type="match status" value="1"/>
</dbReference>
<comment type="subcellular location">
    <subcellularLocation>
        <location evidence="1">Nucleus</location>
    </subcellularLocation>
</comment>
<dbReference type="AlphaFoldDB" id="A0A4Y2HII2"/>
<dbReference type="GO" id="GO:0000978">
    <property type="term" value="F:RNA polymerase II cis-regulatory region sequence-specific DNA binding"/>
    <property type="evidence" value="ECO:0007669"/>
    <property type="project" value="TreeGrafter"/>
</dbReference>
<feature type="compositionally biased region" description="Low complexity" evidence="4">
    <location>
        <begin position="512"/>
        <end position="529"/>
    </location>
</feature>
<dbReference type="Pfam" id="PF01586">
    <property type="entry name" value="Basic"/>
    <property type="match status" value="1"/>
</dbReference>
<dbReference type="InterPro" id="IPR036638">
    <property type="entry name" value="HLH_DNA-bd_sf"/>
</dbReference>
<feature type="compositionally biased region" description="Low complexity" evidence="4">
    <location>
        <begin position="17"/>
        <end position="31"/>
    </location>
</feature>
<name>A0A4Y2HII2_ARAVE</name>
<evidence type="ECO:0000259" key="5">
    <source>
        <dbReference type="PROSITE" id="PS50888"/>
    </source>
</evidence>
<evidence type="ECO:0000256" key="4">
    <source>
        <dbReference type="SAM" id="MobiDB-lite"/>
    </source>
</evidence>
<dbReference type="PROSITE" id="PS50888">
    <property type="entry name" value="BHLH"/>
    <property type="match status" value="1"/>
</dbReference>
<accession>A0A4Y2HII2</accession>
<proteinExistence type="predicted"/>
<dbReference type="InterPro" id="IPR011598">
    <property type="entry name" value="bHLH_dom"/>
</dbReference>
<evidence type="ECO:0000313" key="6">
    <source>
        <dbReference type="EMBL" id="GBM65152.1"/>
    </source>
</evidence>
<dbReference type="GO" id="GO:0000981">
    <property type="term" value="F:DNA-binding transcription factor activity, RNA polymerase II-specific"/>
    <property type="evidence" value="ECO:0007669"/>
    <property type="project" value="TreeGrafter"/>
</dbReference>
<gene>
    <name evidence="6" type="primary">nau</name>
    <name evidence="6" type="ORF">AVEN_185790_1</name>
</gene>
<keyword evidence="3" id="KW-0539">Nucleus</keyword>
<dbReference type="GO" id="GO:0045663">
    <property type="term" value="P:positive regulation of myoblast differentiation"/>
    <property type="evidence" value="ECO:0007669"/>
    <property type="project" value="TreeGrafter"/>
</dbReference>
<dbReference type="Proteomes" id="UP000499080">
    <property type="component" value="Unassembled WGS sequence"/>
</dbReference>
<feature type="region of interest" description="Disordered" evidence="4">
    <location>
        <begin position="1"/>
        <end position="69"/>
    </location>
</feature>
<dbReference type="GO" id="GO:0007517">
    <property type="term" value="P:muscle organ development"/>
    <property type="evidence" value="ECO:0007669"/>
    <property type="project" value="InterPro"/>
</dbReference>
<dbReference type="CDD" id="cd19699">
    <property type="entry name" value="bHLH_TS_dMYOD_like"/>
    <property type="match status" value="1"/>
</dbReference>
<protein>
    <submittedName>
        <fullName evidence="6">Myogenic-determination protein</fullName>
    </submittedName>
</protein>
<dbReference type="GO" id="GO:0005634">
    <property type="term" value="C:nucleus"/>
    <property type="evidence" value="ECO:0007669"/>
    <property type="project" value="UniProtKB-SubCell"/>
</dbReference>
<dbReference type="InterPro" id="IPR002546">
    <property type="entry name" value="MyoD_N"/>
</dbReference>
<feature type="domain" description="BHLH" evidence="5">
    <location>
        <begin position="580"/>
        <end position="631"/>
    </location>
</feature>
<dbReference type="OrthoDB" id="10049614at2759"/>
<dbReference type="PANTHER" id="PTHR11534">
    <property type="entry name" value="MYOGENIC FACTOR"/>
    <property type="match status" value="1"/>
</dbReference>
<dbReference type="EMBL" id="BGPR01001961">
    <property type="protein sequence ID" value="GBM65152.1"/>
    <property type="molecule type" value="Genomic_DNA"/>
</dbReference>
<sequence>MVAEMRNYLCSEEESSAPEAAPMYTPTSSFPLSPPSGQSPPSAAVQNENAQSETIRAAHANTSKSEFLSSTEGYSADASRIFCSSNQIKDDVQSLGVYRSLEQSKFSRNAYPLHSGQTYFPRSNFPVNGNSYYEQCCSNFKLPYQSSSSSYYEGDQEKSHNELNQFYSGKDPERMYSVECNTYGPSHSLYSDNVSKTSEIYERSCTFALPVSANSGDQCNLTTMNSTFPAKSDDLQNKTSVQNSDSRLSHEVDSFSVFRRSTNYLTKSITSCEGFSFKAEQTVNDYENHPKSASSQFNGSTINNNSVLPFDSQKECEVKGSQNEEKDRYDICREEQKQIYFKREIFNFKKNSEHLNSTTSCNYSTKERLQNSLQKNDTLCLNARNAFVQSKSHTTDTQVAASSKETIPQSNQYERPEKNVSDVTIRNLKEEKDSKRFHERFLTGRETDIQNGKTSKNSNMKSVKKNFNRGVIFKPYCYGAKDGSNGEVFCPKFKTAVDGGSEGGSDGEKVCSSTASPYSVSPSPSSATSENDTPVDLRRAAADSDDQHVPHVFVPGQNNHQRRCLLWACKACKRKSVTVDRRQAATMRERRRLRKVNEAYEALKQVSTRDPNQRLAKVDILKNAIEYIESLEDILHVSSNIRERDCDSGGSDYGAVNSPPYLSEHYQHFSERSNFSSIAETSDTSTANVSSLDCLSLIVQSINPDTSSLLSAVTMDADASNLDS</sequence>
<evidence type="ECO:0000256" key="1">
    <source>
        <dbReference type="ARBA" id="ARBA00004123"/>
    </source>
</evidence>